<name>A0ABT2JVV7_9ACTN</name>
<dbReference type="InterPro" id="IPR039365">
    <property type="entry name" value="IS701-like"/>
</dbReference>
<evidence type="ECO:0000313" key="2">
    <source>
        <dbReference type="EMBL" id="MCT2591384.1"/>
    </source>
</evidence>
<dbReference type="PANTHER" id="PTHR33627:SF1">
    <property type="entry name" value="TRANSPOSASE"/>
    <property type="match status" value="1"/>
</dbReference>
<accession>A0ABT2JVV7</accession>
<dbReference type="RefSeq" id="WP_260218716.1">
    <property type="nucleotide sequence ID" value="NZ_JAJAGO010000007.1"/>
</dbReference>
<reference evidence="2 3" key="1">
    <citation type="submission" date="2021-10" db="EMBL/GenBank/DDBJ databases">
        <title>Streptomyces gossypii sp. nov., isolated from soil collected from cotton field.</title>
        <authorList>
            <person name="Ge X."/>
            <person name="Chen X."/>
            <person name="Liu W."/>
        </authorList>
    </citation>
    <scope>NUCLEOTIDE SEQUENCE [LARGE SCALE GENOMIC DNA]</scope>
    <source>
        <strain evidence="2 3">N2-109</strain>
    </source>
</reference>
<keyword evidence="3" id="KW-1185">Reference proteome</keyword>
<proteinExistence type="predicted"/>
<organism evidence="2 3">
    <name type="scientific">Streptomyces gossypii</name>
    <dbReference type="NCBI Taxonomy" id="2883101"/>
    <lineage>
        <taxon>Bacteria</taxon>
        <taxon>Bacillati</taxon>
        <taxon>Actinomycetota</taxon>
        <taxon>Actinomycetes</taxon>
        <taxon>Kitasatosporales</taxon>
        <taxon>Streptomycetaceae</taxon>
        <taxon>Streptomyces</taxon>
    </lineage>
</organism>
<dbReference type="EMBL" id="JAJAGO010000007">
    <property type="protein sequence ID" value="MCT2591384.1"/>
    <property type="molecule type" value="Genomic_DNA"/>
</dbReference>
<sequence>MPEIRRCPALPCRTLVRQYAPTAPHIATSSQLTTPGPCTAHLPEEAAPGRFRLRERPEAQQRVGVPSLRAGVRLRADPSTATNTPCRGVRCLLDCCVRGLLTDGWSDVSDDLVARFAGRFGRVESRRRMVSCLRGLLGEAEQKNGWTLAGAAGDDGPQGDAATGGTTTCGTPTRCATTSATRSWNIGDSERGILILDETGFLKKGTRSAGVARQYSGTAGRVENSQVAVFLAYGSGRGRALIDRELYLPKGWTSDRERCRAAGIDDDVEFATKPDLGLRMLKRAVEAGIPFGWITADALYGQTSRIRLWLEEHDIPHVLAILRSQMVMTMEFFGQARAHALINQLPVDAWKPLSCGEGAHGARVHDWAAAPIRPWRRQGWDHWLLARRSLTDPTEIAYCICFCPAGTPLEELARIAGSRRMVEECFQTAKNETGLDHYGGSVPGCRACWRPRCRWAGAGRSAP</sequence>
<gene>
    <name evidence="2" type="ORF">LHJ74_15970</name>
</gene>
<feature type="domain" description="Transposase IS701-like DDE" evidence="1">
    <location>
        <begin position="116"/>
        <end position="327"/>
    </location>
</feature>
<evidence type="ECO:0000313" key="3">
    <source>
        <dbReference type="Proteomes" id="UP001156389"/>
    </source>
</evidence>
<dbReference type="PANTHER" id="PTHR33627">
    <property type="entry name" value="TRANSPOSASE"/>
    <property type="match status" value="1"/>
</dbReference>
<dbReference type="Pfam" id="PF13546">
    <property type="entry name" value="DDE_5"/>
    <property type="match status" value="1"/>
</dbReference>
<dbReference type="NCBIfam" id="NF033540">
    <property type="entry name" value="transpos_IS701"/>
    <property type="match status" value="1"/>
</dbReference>
<dbReference type="Proteomes" id="UP001156389">
    <property type="component" value="Unassembled WGS sequence"/>
</dbReference>
<protein>
    <submittedName>
        <fullName evidence="2">IS701 family transposase</fullName>
    </submittedName>
</protein>
<dbReference type="InterPro" id="IPR038721">
    <property type="entry name" value="IS701-like_DDE_dom"/>
</dbReference>
<comment type="caution">
    <text evidence="2">The sequence shown here is derived from an EMBL/GenBank/DDBJ whole genome shotgun (WGS) entry which is preliminary data.</text>
</comment>
<evidence type="ECO:0000259" key="1">
    <source>
        <dbReference type="Pfam" id="PF13546"/>
    </source>
</evidence>